<comment type="caution">
    <text evidence="2">The sequence shown here is derived from an EMBL/GenBank/DDBJ whole genome shotgun (WGS) entry which is preliminary data.</text>
</comment>
<dbReference type="RefSeq" id="WP_130339119.1">
    <property type="nucleotide sequence ID" value="NZ_SHLD01000001.1"/>
</dbReference>
<dbReference type="Pfam" id="PF02645">
    <property type="entry name" value="DegV"/>
    <property type="match status" value="1"/>
</dbReference>
<sequence length="292" mass="30019">MPVAVVTDSTAYLPPELVLAHRLTVVPLTVVLNGAEGLEGVETFPADATRVLGGRRVSVSTSRPSPEQFAQVYRSLLAEGADGVVSVHLSAELSGTVEAAGLAAAEIGDRVAVVDSRSTGMGLGFPVLAAAAAADRGADLAAVRQAALDTVDRTTIYFYVDTLEFLRRGGRINAAEALFGTALSVKPIMHMPDGAIVVKDKVRTASRGVARLVDLAVEAAGDADVDLGVHHLAAPQRAEQLVAALTDRLGDHLHDTYVSEAGAVVAAHAGPGLACVVVHRRPAPDAPPAAEG</sequence>
<evidence type="ECO:0000256" key="1">
    <source>
        <dbReference type="ARBA" id="ARBA00023121"/>
    </source>
</evidence>
<dbReference type="PANTHER" id="PTHR33434">
    <property type="entry name" value="DEGV DOMAIN-CONTAINING PROTEIN DR_1986-RELATED"/>
    <property type="match status" value="1"/>
</dbReference>
<dbReference type="EMBL" id="SHLD01000001">
    <property type="protein sequence ID" value="RZU77627.1"/>
    <property type="molecule type" value="Genomic_DNA"/>
</dbReference>
<proteinExistence type="predicted"/>
<organism evidence="2 3">
    <name type="scientific">Micromonospora kangleipakensis</name>
    <dbReference type="NCBI Taxonomy" id="1077942"/>
    <lineage>
        <taxon>Bacteria</taxon>
        <taxon>Bacillati</taxon>
        <taxon>Actinomycetota</taxon>
        <taxon>Actinomycetes</taxon>
        <taxon>Micromonosporales</taxon>
        <taxon>Micromonosporaceae</taxon>
        <taxon>Micromonospora</taxon>
    </lineage>
</organism>
<dbReference type="InterPro" id="IPR003797">
    <property type="entry name" value="DegV"/>
</dbReference>
<reference evidence="2 3" key="1">
    <citation type="submission" date="2019-02" db="EMBL/GenBank/DDBJ databases">
        <title>Sequencing the genomes of 1000 actinobacteria strains.</title>
        <authorList>
            <person name="Klenk H.-P."/>
        </authorList>
    </citation>
    <scope>NUCLEOTIDE SEQUENCE [LARGE SCALE GENOMIC DNA]</scope>
    <source>
        <strain evidence="2 3">DSM 45612</strain>
    </source>
</reference>
<dbReference type="InterPro" id="IPR050270">
    <property type="entry name" value="DegV_domain_contain"/>
</dbReference>
<dbReference type="Proteomes" id="UP000294114">
    <property type="component" value="Unassembled WGS sequence"/>
</dbReference>
<dbReference type="PANTHER" id="PTHR33434:SF2">
    <property type="entry name" value="FATTY ACID-BINDING PROTEIN TM_1468"/>
    <property type="match status" value="1"/>
</dbReference>
<dbReference type="AlphaFoldDB" id="A0A4Q8BHV1"/>
<keyword evidence="3" id="KW-1185">Reference proteome</keyword>
<keyword evidence="1" id="KW-0446">Lipid-binding</keyword>
<evidence type="ECO:0000313" key="3">
    <source>
        <dbReference type="Proteomes" id="UP000294114"/>
    </source>
</evidence>
<dbReference type="InterPro" id="IPR043168">
    <property type="entry name" value="DegV_C"/>
</dbReference>
<dbReference type="SUPFAM" id="SSF82549">
    <property type="entry name" value="DAK1/DegV-like"/>
    <property type="match status" value="1"/>
</dbReference>
<accession>A0A4Q8BHV1</accession>
<name>A0A4Q8BHV1_9ACTN</name>
<evidence type="ECO:0000313" key="2">
    <source>
        <dbReference type="EMBL" id="RZU77627.1"/>
    </source>
</evidence>
<dbReference type="PROSITE" id="PS51482">
    <property type="entry name" value="DEGV"/>
    <property type="match status" value="1"/>
</dbReference>
<dbReference type="Gene3D" id="3.40.50.10170">
    <property type="match status" value="1"/>
</dbReference>
<gene>
    <name evidence="2" type="ORF">EV384_6359</name>
</gene>
<dbReference type="NCBIfam" id="TIGR00762">
    <property type="entry name" value="DegV"/>
    <property type="match status" value="1"/>
</dbReference>
<dbReference type="OrthoDB" id="9760324at2"/>
<dbReference type="Gene3D" id="3.30.1180.10">
    <property type="match status" value="1"/>
</dbReference>
<dbReference type="GO" id="GO:0008289">
    <property type="term" value="F:lipid binding"/>
    <property type="evidence" value="ECO:0007669"/>
    <property type="project" value="UniProtKB-KW"/>
</dbReference>
<protein>
    <submittedName>
        <fullName evidence="2">DegV family protein with EDD domain</fullName>
    </submittedName>
</protein>